<organism evidence="6 7">
    <name type="scientific">Desmophyllum pertusum</name>
    <dbReference type="NCBI Taxonomy" id="174260"/>
    <lineage>
        <taxon>Eukaryota</taxon>
        <taxon>Metazoa</taxon>
        <taxon>Cnidaria</taxon>
        <taxon>Anthozoa</taxon>
        <taxon>Hexacorallia</taxon>
        <taxon>Scleractinia</taxon>
        <taxon>Caryophylliina</taxon>
        <taxon>Caryophylliidae</taxon>
        <taxon>Desmophyllum</taxon>
    </lineage>
</organism>
<dbReference type="GO" id="GO:0032012">
    <property type="term" value="P:regulation of ARF protein signal transduction"/>
    <property type="evidence" value="ECO:0007669"/>
    <property type="project" value="InterPro"/>
</dbReference>
<dbReference type="PROSITE" id="PS50297">
    <property type="entry name" value="ANK_REP_REGION"/>
    <property type="match status" value="1"/>
</dbReference>
<evidence type="ECO:0000256" key="1">
    <source>
        <dbReference type="ARBA" id="ARBA00022723"/>
    </source>
</evidence>
<dbReference type="Pfam" id="PF01412">
    <property type="entry name" value="ArfGap"/>
    <property type="match status" value="1"/>
</dbReference>
<dbReference type="GO" id="GO:0005096">
    <property type="term" value="F:GTPase activator activity"/>
    <property type="evidence" value="ECO:0007669"/>
    <property type="project" value="InterPro"/>
</dbReference>
<keyword evidence="7" id="KW-1185">Reference proteome</keyword>
<keyword evidence="4" id="KW-0863">Zinc-finger</keyword>
<dbReference type="SUPFAM" id="SSF57863">
    <property type="entry name" value="ArfGap/RecO-like zinc finger"/>
    <property type="match status" value="1"/>
</dbReference>
<dbReference type="PRINTS" id="PR00405">
    <property type="entry name" value="REVINTRACTNG"/>
</dbReference>
<dbReference type="PANTHER" id="PTHR46097">
    <property type="entry name" value="G PROTEIN-COUPLED RECEPTOR KINASE INTERACTING ARFGAP"/>
    <property type="match status" value="1"/>
</dbReference>
<dbReference type="Gene3D" id="1.25.40.20">
    <property type="entry name" value="Ankyrin repeat-containing domain"/>
    <property type="match status" value="1"/>
</dbReference>
<comment type="caution">
    <text evidence="6">The sequence shown here is derived from an EMBL/GenBank/DDBJ whole genome shotgun (WGS) entry which is preliminary data.</text>
</comment>
<dbReference type="Pfam" id="PF12796">
    <property type="entry name" value="Ank_2"/>
    <property type="match status" value="1"/>
</dbReference>
<dbReference type="InterPro" id="IPR002110">
    <property type="entry name" value="Ankyrin_rpt"/>
</dbReference>
<dbReference type="SUPFAM" id="SSF48403">
    <property type="entry name" value="Ankyrin repeat"/>
    <property type="match status" value="1"/>
</dbReference>
<proteinExistence type="predicted"/>
<dbReference type="PROSITE" id="PS50115">
    <property type="entry name" value="ARFGAP"/>
    <property type="match status" value="1"/>
</dbReference>
<dbReference type="SMART" id="SM00105">
    <property type="entry name" value="ArfGap"/>
    <property type="match status" value="1"/>
</dbReference>
<dbReference type="InterPro" id="IPR047161">
    <property type="entry name" value="GIT-like"/>
</dbReference>
<dbReference type="Proteomes" id="UP001163046">
    <property type="component" value="Unassembled WGS sequence"/>
</dbReference>
<sequence length="281" mass="31296">MSSRMKLRPSTEICADCSAPGPDWASVNRGVLICDECCSVHRSLGRHISQVKHLRHSSWSPNLQAMVRQLVTNGANSIWEHSLLDPNQMKSGLRKPTQKDQVHPTKSTFIKAKYQRLAFVPRLPCKDDDTITVSDLSQQLHSSVRTGNLETCLRLLSLGARSNYFHPDRSNTPLHVAANAGQALQVELLIVHGADPTKPDLSGKTPVDYALEAGFTNIAQRLIEVQFELTDRLTYYLCGRRPDHQNGVHYVIPTMADSRLDLSDDAHHAKIKTTSFESSPV</sequence>
<evidence type="ECO:0000256" key="3">
    <source>
        <dbReference type="PROSITE-ProRule" id="PRU00023"/>
    </source>
</evidence>
<evidence type="ECO:0000256" key="2">
    <source>
        <dbReference type="ARBA" id="ARBA00022833"/>
    </source>
</evidence>
<dbReference type="GO" id="GO:0008277">
    <property type="term" value="P:regulation of G protein-coupled receptor signaling pathway"/>
    <property type="evidence" value="ECO:0007669"/>
    <property type="project" value="TreeGrafter"/>
</dbReference>
<dbReference type="PANTHER" id="PTHR46097:SF3">
    <property type="entry name" value="ARF GTPASE-ACTIVATING PROTEIN GIT"/>
    <property type="match status" value="1"/>
</dbReference>
<dbReference type="InterPro" id="IPR001164">
    <property type="entry name" value="ArfGAP_dom"/>
</dbReference>
<evidence type="ECO:0000313" key="6">
    <source>
        <dbReference type="EMBL" id="KAJ7374014.1"/>
    </source>
</evidence>
<evidence type="ECO:0000256" key="4">
    <source>
        <dbReference type="PROSITE-ProRule" id="PRU00288"/>
    </source>
</evidence>
<feature type="repeat" description="ANK" evidence="3">
    <location>
        <begin position="169"/>
        <end position="201"/>
    </location>
</feature>
<dbReference type="InterPro" id="IPR037278">
    <property type="entry name" value="ARFGAP/RecO"/>
</dbReference>
<dbReference type="EMBL" id="MU826829">
    <property type="protein sequence ID" value="KAJ7374014.1"/>
    <property type="molecule type" value="Genomic_DNA"/>
</dbReference>
<gene>
    <name evidence="6" type="primary">GIT1</name>
    <name evidence="6" type="ORF">OS493_009343</name>
</gene>
<dbReference type="SMART" id="SM00248">
    <property type="entry name" value="ANK"/>
    <property type="match status" value="3"/>
</dbReference>
<dbReference type="AlphaFoldDB" id="A0A9W9Z430"/>
<feature type="domain" description="Arf-GAP" evidence="5">
    <location>
        <begin position="1"/>
        <end position="127"/>
    </location>
</feature>
<keyword evidence="2" id="KW-0862">Zinc</keyword>
<dbReference type="PROSITE" id="PS50088">
    <property type="entry name" value="ANK_REPEAT"/>
    <property type="match status" value="1"/>
</dbReference>
<dbReference type="GO" id="GO:0031267">
    <property type="term" value="F:small GTPase binding"/>
    <property type="evidence" value="ECO:0007669"/>
    <property type="project" value="TreeGrafter"/>
</dbReference>
<accession>A0A9W9Z430</accession>
<reference evidence="6" key="1">
    <citation type="submission" date="2023-01" db="EMBL/GenBank/DDBJ databases">
        <title>Genome assembly of the deep-sea coral Lophelia pertusa.</title>
        <authorList>
            <person name="Herrera S."/>
            <person name="Cordes E."/>
        </authorList>
    </citation>
    <scope>NUCLEOTIDE SEQUENCE</scope>
    <source>
        <strain evidence="6">USNM1676648</strain>
        <tissue evidence="6">Polyp</tissue>
    </source>
</reference>
<evidence type="ECO:0000313" key="7">
    <source>
        <dbReference type="Proteomes" id="UP001163046"/>
    </source>
</evidence>
<dbReference type="FunFam" id="1.25.40.20:FF:000013">
    <property type="entry name" value="ARF GTPase-activating protein GIT1 isoform 1"/>
    <property type="match status" value="1"/>
</dbReference>
<evidence type="ECO:0000259" key="5">
    <source>
        <dbReference type="PROSITE" id="PS50115"/>
    </source>
</evidence>
<dbReference type="CDD" id="cd08833">
    <property type="entry name" value="ArfGap_GIT"/>
    <property type="match status" value="1"/>
</dbReference>
<dbReference type="InterPro" id="IPR036770">
    <property type="entry name" value="Ankyrin_rpt-contain_sf"/>
</dbReference>
<dbReference type="GO" id="GO:0008270">
    <property type="term" value="F:zinc ion binding"/>
    <property type="evidence" value="ECO:0007669"/>
    <property type="project" value="UniProtKB-KW"/>
</dbReference>
<keyword evidence="1" id="KW-0479">Metal-binding</keyword>
<name>A0A9W9Z430_9CNID</name>
<protein>
    <submittedName>
        <fullName evidence="6">Plasma membrane permease, mediates uptake of glycerophosphoinositol and glycerophosphocholine</fullName>
    </submittedName>
</protein>
<dbReference type="OrthoDB" id="5588096at2759"/>
<keyword evidence="3" id="KW-0040">ANK repeat</keyword>
<dbReference type="InterPro" id="IPR038508">
    <property type="entry name" value="ArfGAP_dom_sf"/>
</dbReference>
<dbReference type="FunFam" id="1.10.220.150:FF:000003">
    <property type="entry name" value="ARF GTPase-activating protein GIT2 isoform 1"/>
    <property type="match status" value="1"/>
</dbReference>
<dbReference type="Gene3D" id="1.10.220.150">
    <property type="entry name" value="Arf GTPase activating protein"/>
    <property type="match status" value="1"/>
</dbReference>